<comment type="function">
    <text evidence="3">Catalyzes the biosynthesis of agmatine from arginine.</text>
</comment>
<protein>
    <recommendedName>
        <fullName evidence="5">arginine decarboxylase</fullName>
        <ecNumber evidence="5">4.1.1.19</ecNumber>
    </recommendedName>
</protein>
<dbReference type="InterPro" id="IPR041128">
    <property type="entry name" value="Arg_decarbox_C"/>
</dbReference>
<feature type="domain" description="Arginine decarboxylase helical bundle" evidence="14">
    <location>
        <begin position="132"/>
        <end position="219"/>
    </location>
</feature>
<accession>A0A3B1AEH9</accession>
<keyword evidence="8" id="KW-0460">Magnesium</keyword>
<dbReference type="InterPro" id="IPR040634">
    <property type="entry name" value="Arg_decarb_HB"/>
</dbReference>
<dbReference type="AlphaFoldDB" id="A0A3B1AEH9"/>
<evidence type="ECO:0000256" key="8">
    <source>
        <dbReference type="ARBA" id="ARBA00022842"/>
    </source>
</evidence>
<keyword evidence="12 16" id="KW-0456">Lyase</keyword>
<dbReference type="InterPro" id="IPR022644">
    <property type="entry name" value="De-COase2_N"/>
</dbReference>
<keyword evidence="9" id="KW-0663">Pyridoxal phosphate</keyword>
<dbReference type="GO" id="GO:0046872">
    <property type="term" value="F:metal ion binding"/>
    <property type="evidence" value="ECO:0007669"/>
    <property type="project" value="UniProtKB-KW"/>
</dbReference>
<evidence type="ECO:0000256" key="4">
    <source>
        <dbReference type="ARBA" id="ARBA00008357"/>
    </source>
</evidence>
<reference evidence="16" key="1">
    <citation type="submission" date="2018-06" db="EMBL/GenBank/DDBJ databases">
        <authorList>
            <person name="Zhirakovskaya E."/>
        </authorList>
    </citation>
    <scope>NUCLEOTIDE SEQUENCE</scope>
</reference>
<organism evidence="16">
    <name type="scientific">hydrothermal vent metagenome</name>
    <dbReference type="NCBI Taxonomy" id="652676"/>
    <lineage>
        <taxon>unclassified sequences</taxon>
        <taxon>metagenomes</taxon>
        <taxon>ecological metagenomes</taxon>
    </lineage>
</organism>
<dbReference type="GO" id="GO:0008792">
    <property type="term" value="F:arginine decarboxylase activity"/>
    <property type="evidence" value="ECO:0007669"/>
    <property type="project" value="UniProtKB-EC"/>
</dbReference>
<dbReference type="PRINTS" id="PR01180">
    <property type="entry name" value="ARGDCRBXLASE"/>
</dbReference>
<evidence type="ECO:0000256" key="10">
    <source>
        <dbReference type="ARBA" id="ARBA00023066"/>
    </source>
</evidence>
<dbReference type="PROSITE" id="PS00879">
    <property type="entry name" value="ODR_DC_2_2"/>
    <property type="match status" value="1"/>
</dbReference>
<evidence type="ECO:0000256" key="12">
    <source>
        <dbReference type="ARBA" id="ARBA00023239"/>
    </source>
</evidence>
<dbReference type="GO" id="GO:0006527">
    <property type="term" value="P:L-arginine catabolic process"/>
    <property type="evidence" value="ECO:0007669"/>
    <property type="project" value="InterPro"/>
</dbReference>
<evidence type="ECO:0000259" key="13">
    <source>
        <dbReference type="Pfam" id="PF02784"/>
    </source>
</evidence>
<dbReference type="Pfam" id="PF02784">
    <property type="entry name" value="Orn_Arg_deC_N"/>
    <property type="match status" value="1"/>
</dbReference>
<dbReference type="InterPro" id="IPR022657">
    <property type="entry name" value="De-COase2_CS"/>
</dbReference>
<dbReference type="InterPro" id="IPR000183">
    <property type="entry name" value="Orn/DAP/Arg_de-COase"/>
</dbReference>
<comment type="cofactor">
    <cofactor evidence="1">
        <name>pyridoxal 5'-phosphate</name>
        <dbReference type="ChEBI" id="CHEBI:597326"/>
    </cofactor>
</comment>
<evidence type="ECO:0000256" key="6">
    <source>
        <dbReference type="ARBA" id="ARBA00022723"/>
    </source>
</evidence>
<dbReference type="NCBIfam" id="NF003763">
    <property type="entry name" value="PRK05354.1"/>
    <property type="match status" value="1"/>
</dbReference>
<dbReference type="InterPro" id="IPR002985">
    <property type="entry name" value="Arg_decrbxlase"/>
</dbReference>
<gene>
    <name evidence="16" type="ORF">MNBD_GAMMA20-2239</name>
</gene>
<dbReference type="GO" id="GO:0008295">
    <property type="term" value="P:spermidine biosynthetic process"/>
    <property type="evidence" value="ECO:0007669"/>
    <property type="project" value="UniProtKB-KW"/>
</dbReference>
<keyword evidence="11" id="KW-0620">Polyamine biosynthesis</keyword>
<dbReference type="SUPFAM" id="SSF50621">
    <property type="entry name" value="Alanine racemase C-terminal domain-like"/>
    <property type="match status" value="1"/>
</dbReference>
<evidence type="ECO:0000256" key="9">
    <source>
        <dbReference type="ARBA" id="ARBA00022898"/>
    </source>
</evidence>
<dbReference type="InterPro" id="IPR009006">
    <property type="entry name" value="Ala_racemase/Decarboxylase_C"/>
</dbReference>
<evidence type="ECO:0000256" key="1">
    <source>
        <dbReference type="ARBA" id="ARBA00001933"/>
    </source>
</evidence>
<proteinExistence type="inferred from homology"/>
<dbReference type="PRINTS" id="PR01179">
    <property type="entry name" value="ODADCRBXLASE"/>
</dbReference>
<dbReference type="Pfam" id="PF17944">
    <property type="entry name" value="Arg_decarbox_C"/>
    <property type="match status" value="1"/>
</dbReference>
<sequence>MLDALELLHCHMGSQLANIRDIQRGLRECARYYAELHRLGVNIRTVDVGGGLGVDYEGTRSRSYCSMNYSLQEYANNVVHTLWEVCCAKGLPQPHIITESGRALTAHHAMLITEVTDVEQAVSDTPIAPPAADEPQILRDLWQGLRALDTPGSHSRAVVEVYHDAIHWLAEAQTLYVHGVLDMAAKAHAEALYFATCARLRQHLNPGVRAQREILDELNEKLADKYFCNFSLFQSMPDVWAIEQVFPIVPLHRHDETPDRRGTLQDITCDSDGRIDHYVDGEGLESSLPLHAPRDGEPYWLGIFLLGAYQEILGDMHNLFGDTNAVDVHLDADGRHQLAHIQHGDTVAAVLRHVHFEPAWLLDSYRTQLAATTLPTQTQITYLAELEAGLSGYTYLED</sequence>
<dbReference type="Gene3D" id="2.40.37.10">
    <property type="entry name" value="Lyase, Ornithine Decarboxylase, Chain A, domain 1"/>
    <property type="match status" value="1"/>
</dbReference>
<comment type="cofactor">
    <cofactor evidence="2">
        <name>Mg(2+)</name>
        <dbReference type="ChEBI" id="CHEBI:18420"/>
    </cofactor>
</comment>
<dbReference type="PANTHER" id="PTHR43295:SF9">
    <property type="entry name" value="BIOSYNTHETIC ARGININE DECARBOXYLASE"/>
    <property type="match status" value="1"/>
</dbReference>
<evidence type="ECO:0000259" key="15">
    <source>
        <dbReference type="Pfam" id="PF17944"/>
    </source>
</evidence>
<dbReference type="Gene3D" id="3.20.20.10">
    <property type="entry name" value="Alanine racemase"/>
    <property type="match status" value="1"/>
</dbReference>
<evidence type="ECO:0000256" key="7">
    <source>
        <dbReference type="ARBA" id="ARBA00022793"/>
    </source>
</evidence>
<evidence type="ECO:0000256" key="3">
    <source>
        <dbReference type="ARBA" id="ARBA00002257"/>
    </source>
</evidence>
<comment type="similarity">
    <text evidence="4">Belongs to the Orn/Lys/Arg decarboxylase class-II family. SpeA subfamily.</text>
</comment>
<dbReference type="Pfam" id="PF17810">
    <property type="entry name" value="Arg_decarb_HB"/>
    <property type="match status" value="1"/>
</dbReference>
<feature type="domain" description="Orn/DAP/Arg decarboxylase 2 N-terminal" evidence="13">
    <location>
        <begin position="6"/>
        <end position="106"/>
    </location>
</feature>
<keyword evidence="10" id="KW-0745">Spermidine biosynthesis</keyword>
<dbReference type="PANTHER" id="PTHR43295">
    <property type="entry name" value="ARGININE DECARBOXYLASE"/>
    <property type="match status" value="1"/>
</dbReference>
<evidence type="ECO:0000256" key="11">
    <source>
        <dbReference type="ARBA" id="ARBA00023115"/>
    </source>
</evidence>
<evidence type="ECO:0000313" key="16">
    <source>
        <dbReference type="EMBL" id="VAX00071.1"/>
    </source>
</evidence>
<dbReference type="GO" id="GO:0033388">
    <property type="term" value="P:putrescine biosynthetic process from arginine"/>
    <property type="evidence" value="ECO:0007669"/>
    <property type="project" value="TreeGrafter"/>
</dbReference>
<evidence type="ECO:0000256" key="2">
    <source>
        <dbReference type="ARBA" id="ARBA00001946"/>
    </source>
</evidence>
<dbReference type="InterPro" id="IPR029066">
    <property type="entry name" value="PLP-binding_barrel"/>
</dbReference>
<keyword evidence="6" id="KW-0479">Metal-binding</keyword>
<keyword evidence="7" id="KW-0210">Decarboxylase</keyword>
<name>A0A3B1AEH9_9ZZZZ</name>
<dbReference type="EC" id="4.1.1.19" evidence="5"/>
<dbReference type="EMBL" id="UOFU01000189">
    <property type="protein sequence ID" value="VAX00071.1"/>
    <property type="molecule type" value="Genomic_DNA"/>
</dbReference>
<feature type="domain" description="Arginine decarboxylase C-terminal helical" evidence="15">
    <location>
        <begin position="347"/>
        <end position="396"/>
    </location>
</feature>
<dbReference type="Gene3D" id="1.10.287.3440">
    <property type="match status" value="1"/>
</dbReference>
<dbReference type="SUPFAM" id="SSF51419">
    <property type="entry name" value="PLP-binding barrel"/>
    <property type="match status" value="1"/>
</dbReference>
<evidence type="ECO:0000256" key="5">
    <source>
        <dbReference type="ARBA" id="ARBA00012426"/>
    </source>
</evidence>
<evidence type="ECO:0000259" key="14">
    <source>
        <dbReference type="Pfam" id="PF17810"/>
    </source>
</evidence>